<dbReference type="AlphaFoldDB" id="A0A8X6LCZ4"/>
<evidence type="ECO:0000259" key="3">
    <source>
        <dbReference type="Pfam" id="PF00685"/>
    </source>
</evidence>
<keyword evidence="2" id="KW-0808">Transferase</keyword>
<dbReference type="PANTHER" id="PTHR11783">
    <property type="entry name" value="SULFOTRANSFERASE SULT"/>
    <property type="match status" value="1"/>
</dbReference>
<dbReference type="GO" id="GO:0008146">
    <property type="term" value="F:sulfotransferase activity"/>
    <property type="evidence" value="ECO:0007669"/>
    <property type="project" value="InterPro"/>
</dbReference>
<sequence>MAYGTYQSIRGLMFPGGPMFPKKNIEDTLDYVPHDGDIIIASYPKTGTTWLEYIVLQIVSKGELYPEFDEISLKYIPFLEMMGTSILDKIETELILDKIENPRIYMHHCPYNMVQKNNKAKYLYAYRRPEDTVISYYHF</sequence>
<dbReference type="Gene3D" id="3.40.50.300">
    <property type="entry name" value="P-loop containing nucleotide triphosphate hydrolases"/>
    <property type="match status" value="1"/>
</dbReference>
<comment type="similarity">
    <text evidence="1">Belongs to the sulfotransferase 1 family.</text>
</comment>
<comment type="caution">
    <text evidence="4">The sequence shown here is derived from an EMBL/GenBank/DDBJ whole genome shotgun (WGS) entry which is preliminary data.</text>
</comment>
<proteinExistence type="inferred from homology"/>
<dbReference type="EMBL" id="BMAO01035826">
    <property type="protein sequence ID" value="GFR06281.1"/>
    <property type="molecule type" value="Genomic_DNA"/>
</dbReference>
<name>A0A8X6LCZ4_TRICU</name>
<accession>A0A8X6LCZ4</accession>
<dbReference type="SUPFAM" id="SSF52540">
    <property type="entry name" value="P-loop containing nucleoside triphosphate hydrolases"/>
    <property type="match status" value="1"/>
</dbReference>
<feature type="domain" description="Sulfotransferase" evidence="3">
    <location>
        <begin position="35"/>
        <end position="139"/>
    </location>
</feature>
<evidence type="ECO:0000313" key="5">
    <source>
        <dbReference type="Proteomes" id="UP000887116"/>
    </source>
</evidence>
<dbReference type="InterPro" id="IPR000863">
    <property type="entry name" value="Sulfotransferase_dom"/>
</dbReference>
<dbReference type="Pfam" id="PF00685">
    <property type="entry name" value="Sulfotransfer_1"/>
    <property type="match status" value="1"/>
</dbReference>
<evidence type="ECO:0000256" key="1">
    <source>
        <dbReference type="ARBA" id="ARBA00005771"/>
    </source>
</evidence>
<protein>
    <recommendedName>
        <fullName evidence="3">Sulfotransferase domain-containing protein</fullName>
    </recommendedName>
</protein>
<dbReference type="OrthoDB" id="6409834at2759"/>
<evidence type="ECO:0000256" key="2">
    <source>
        <dbReference type="ARBA" id="ARBA00022679"/>
    </source>
</evidence>
<gene>
    <name evidence="4" type="ORF">TNCT_693701</name>
</gene>
<reference evidence="4" key="1">
    <citation type="submission" date="2020-07" db="EMBL/GenBank/DDBJ databases">
        <title>Multicomponent nature underlies the extraordinary mechanical properties of spider dragline silk.</title>
        <authorList>
            <person name="Kono N."/>
            <person name="Nakamura H."/>
            <person name="Mori M."/>
            <person name="Yoshida Y."/>
            <person name="Ohtoshi R."/>
            <person name="Malay A.D."/>
            <person name="Moran D.A.P."/>
            <person name="Tomita M."/>
            <person name="Numata K."/>
            <person name="Arakawa K."/>
        </authorList>
    </citation>
    <scope>NUCLEOTIDE SEQUENCE</scope>
</reference>
<evidence type="ECO:0000313" key="4">
    <source>
        <dbReference type="EMBL" id="GFR06281.1"/>
    </source>
</evidence>
<dbReference type="Proteomes" id="UP000887116">
    <property type="component" value="Unassembled WGS sequence"/>
</dbReference>
<dbReference type="InterPro" id="IPR027417">
    <property type="entry name" value="P-loop_NTPase"/>
</dbReference>
<keyword evidence="5" id="KW-1185">Reference proteome</keyword>
<organism evidence="4 5">
    <name type="scientific">Trichonephila clavata</name>
    <name type="common">Joro spider</name>
    <name type="synonym">Nephila clavata</name>
    <dbReference type="NCBI Taxonomy" id="2740835"/>
    <lineage>
        <taxon>Eukaryota</taxon>
        <taxon>Metazoa</taxon>
        <taxon>Ecdysozoa</taxon>
        <taxon>Arthropoda</taxon>
        <taxon>Chelicerata</taxon>
        <taxon>Arachnida</taxon>
        <taxon>Araneae</taxon>
        <taxon>Araneomorphae</taxon>
        <taxon>Entelegynae</taxon>
        <taxon>Araneoidea</taxon>
        <taxon>Nephilidae</taxon>
        <taxon>Trichonephila</taxon>
    </lineage>
</organism>